<sequence>MSALAVLLLAGQASATYLYVASYSGFVSTLNLTETESGTDLDIIAQDNNCGAIPSWLTLKDDGTLICVDEGWRTWPDGTTAIYSTNDDGSLSLLSAVNDVLVGSVSTVVYGDDNSHFAIAHYAGSGISAWDIADPSAPSMIQQELYEIEQPGADPERQEAAHPHQVITDPTGKYVLAPDLGADIVRVYSIASDATLEPDEPLEVPAGSGPRHAAFAVIDNATYLYILNELANTILAYTVTYTDRGMSFDEIYRSSIYGEDGQVPEGVTSAEIFVTPDQKNVILSSRMDKSFEIPAFGGDGSVSSDTLANFAIDQCTGVPELVQTVPAGGIQPRQFSTNAEGSRVAVGLQRDSRVVIIERDVETGMLGDSVAWLDVEGELVSVIWNEL</sequence>
<dbReference type="AlphaFoldDB" id="A0A9Q0BGR7"/>
<dbReference type="EMBL" id="JAGIXG020000002">
    <property type="protein sequence ID" value="KAI6785297.1"/>
    <property type="molecule type" value="Genomic_DNA"/>
</dbReference>
<dbReference type="OrthoDB" id="9972196at2759"/>
<name>A0A9Q0BGR7_9HYPO</name>
<feature type="chain" id="PRO_5040386179" evidence="2">
    <location>
        <begin position="16"/>
        <end position="387"/>
    </location>
</feature>
<organism evidence="3 4">
    <name type="scientific">Emericellopsis cladophorae</name>
    <dbReference type="NCBI Taxonomy" id="2686198"/>
    <lineage>
        <taxon>Eukaryota</taxon>
        <taxon>Fungi</taxon>
        <taxon>Dikarya</taxon>
        <taxon>Ascomycota</taxon>
        <taxon>Pezizomycotina</taxon>
        <taxon>Sordariomycetes</taxon>
        <taxon>Hypocreomycetidae</taxon>
        <taxon>Hypocreales</taxon>
        <taxon>Bionectriaceae</taxon>
        <taxon>Emericellopsis</taxon>
    </lineage>
</organism>
<dbReference type="InterPro" id="IPR011048">
    <property type="entry name" value="Haem_d1_sf"/>
</dbReference>
<feature type="signal peptide" evidence="2">
    <location>
        <begin position="1"/>
        <end position="15"/>
    </location>
</feature>
<accession>A0A9Q0BGR7</accession>
<keyword evidence="2" id="KW-0732">Signal</keyword>
<dbReference type="InterPro" id="IPR019405">
    <property type="entry name" value="Lactonase_7-beta_prop"/>
</dbReference>
<dbReference type="PANTHER" id="PTHR30344">
    <property type="entry name" value="6-PHOSPHOGLUCONOLACTONASE-RELATED"/>
    <property type="match status" value="1"/>
</dbReference>
<evidence type="ECO:0000313" key="4">
    <source>
        <dbReference type="Proteomes" id="UP001055219"/>
    </source>
</evidence>
<protein>
    <submittedName>
        <fullName evidence="3">6-phosphogluconolactonase-like protein</fullName>
    </submittedName>
</protein>
<reference evidence="3" key="1">
    <citation type="journal article" date="2021" name="J Fungi (Basel)">
        <title>Genomic and Metabolomic Analyses of the Marine Fungus Emericellopsis cladophorae: Insights into Saltwater Adaptability Mechanisms and Its Biosynthetic Potential.</title>
        <authorList>
            <person name="Goncalves M.F.M."/>
            <person name="Hilario S."/>
            <person name="Van de Peer Y."/>
            <person name="Esteves A.C."/>
            <person name="Alves A."/>
        </authorList>
    </citation>
    <scope>NUCLEOTIDE SEQUENCE</scope>
    <source>
        <strain evidence="3">MUM 19.33</strain>
    </source>
</reference>
<dbReference type="PANTHER" id="PTHR30344:SF1">
    <property type="entry name" value="6-PHOSPHOGLUCONOLACTONASE"/>
    <property type="match status" value="1"/>
</dbReference>
<comment type="similarity">
    <text evidence="1">Belongs to the cycloisomerase 2 family.</text>
</comment>
<dbReference type="Proteomes" id="UP001055219">
    <property type="component" value="Unassembled WGS sequence"/>
</dbReference>
<dbReference type="InterPro" id="IPR015943">
    <property type="entry name" value="WD40/YVTN_repeat-like_dom_sf"/>
</dbReference>
<evidence type="ECO:0000313" key="3">
    <source>
        <dbReference type="EMBL" id="KAI6785297.1"/>
    </source>
</evidence>
<comment type="caution">
    <text evidence="3">The sequence shown here is derived from an EMBL/GenBank/DDBJ whole genome shotgun (WGS) entry which is preliminary data.</text>
</comment>
<dbReference type="InterPro" id="IPR050282">
    <property type="entry name" value="Cycloisomerase_2"/>
</dbReference>
<dbReference type="GeneID" id="75833416"/>
<dbReference type="Pfam" id="PF10282">
    <property type="entry name" value="Lactonase"/>
    <property type="match status" value="1"/>
</dbReference>
<evidence type="ECO:0000256" key="2">
    <source>
        <dbReference type="SAM" id="SignalP"/>
    </source>
</evidence>
<dbReference type="RefSeq" id="XP_051366153.1">
    <property type="nucleotide sequence ID" value="XM_051509007.1"/>
</dbReference>
<gene>
    <name evidence="3" type="ORF">J7T54_006939</name>
</gene>
<dbReference type="GO" id="GO:0017057">
    <property type="term" value="F:6-phosphogluconolactonase activity"/>
    <property type="evidence" value="ECO:0007669"/>
    <property type="project" value="TreeGrafter"/>
</dbReference>
<dbReference type="SUPFAM" id="SSF51004">
    <property type="entry name" value="C-terminal (heme d1) domain of cytochrome cd1-nitrite reductase"/>
    <property type="match status" value="1"/>
</dbReference>
<dbReference type="Gene3D" id="2.130.10.10">
    <property type="entry name" value="YVTN repeat-like/Quinoprotein amine dehydrogenase"/>
    <property type="match status" value="1"/>
</dbReference>
<proteinExistence type="inferred from homology"/>
<reference evidence="3" key="2">
    <citation type="submission" date="2022-07" db="EMBL/GenBank/DDBJ databases">
        <authorList>
            <person name="Goncalves M.F.M."/>
            <person name="Hilario S."/>
            <person name="Van De Peer Y."/>
            <person name="Esteves A.C."/>
            <person name="Alves A."/>
        </authorList>
    </citation>
    <scope>NUCLEOTIDE SEQUENCE</scope>
    <source>
        <strain evidence="3">MUM 19.33</strain>
    </source>
</reference>
<evidence type="ECO:0000256" key="1">
    <source>
        <dbReference type="ARBA" id="ARBA00005564"/>
    </source>
</evidence>
<keyword evidence="4" id="KW-1185">Reference proteome</keyword>